<evidence type="ECO:0000313" key="2">
    <source>
        <dbReference type="Proteomes" id="UP001162992"/>
    </source>
</evidence>
<proteinExistence type="predicted"/>
<reference evidence="2" key="1">
    <citation type="journal article" date="2024" name="Proc. Natl. Acad. Sci. U.S.A.">
        <title>Extraordinary preservation of gene collinearity over three hundred million years revealed in homosporous lycophytes.</title>
        <authorList>
            <person name="Li C."/>
            <person name="Wickell D."/>
            <person name="Kuo L.Y."/>
            <person name="Chen X."/>
            <person name="Nie B."/>
            <person name="Liao X."/>
            <person name="Peng D."/>
            <person name="Ji J."/>
            <person name="Jenkins J."/>
            <person name="Williams M."/>
            <person name="Shu S."/>
            <person name="Plott C."/>
            <person name="Barry K."/>
            <person name="Rajasekar S."/>
            <person name="Grimwood J."/>
            <person name="Han X."/>
            <person name="Sun S."/>
            <person name="Hou Z."/>
            <person name="He W."/>
            <person name="Dai G."/>
            <person name="Sun C."/>
            <person name="Schmutz J."/>
            <person name="Leebens-Mack J.H."/>
            <person name="Li F.W."/>
            <person name="Wang L."/>
        </authorList>
    </citation>
    <scope>NUCLEOTIDE SEQUENCE [LARGE SCALE GENOMIC DNA]</scope>
    <source>
        <strain evidence="2">cv. PW_Plant_1</strain>
    </source>
</reference>
<sequence length="1164" mass="133216">MRLYHIWILEHYRRNCSNVCSKLILSSNLSFSQTNVCAVIPRARKHSRQADLNVPSGFCSSESTQMNGRKSSTNKVPATGTSESGNGSISKQNSTSVRRVEDRILESSDGSSSILNETMSNLGSKRKMLIRQAFPSKPSPKKSSKSRHVRSSSQTSIDDGSLMSHPRSVSFNEASVCPNKILIRIDKPETKLQRILSSDTVVQHRSPKNSCTQAQNAADKSHFKYLSARAVAEKLAKAFRGSLKTCPKDVKSALSDRTSAYSSTTEETATSTQEFASPSTSSKGRLNSEKSIGSTNLLNEQVCNTEGNNRGDQTFERRCSSSAQVSITANGDLTSTPTSSGKASSDESDANNNAAYAHNCAFTAQASEEPNPFHFRRQHTERHEDEVIGKKFLPMKSKWEEKWPQPENHELISSAEVQLWRQDPVITSFILSIDGHLRRITCSNENLEEKIQAAEERLATVEKEIAFPFDGQSPNVCKGCRENTASSIRFMKQIIEQLQEETKLLALEVVSEVKVRIFEREKVWEIVELMKKETELFLNNLERHKMQNQTNLENELQRREAEWCSKLKRMQAEERRLRERVRELAEEKIGLQKELAAVASKGTALTAKARTFEIQTDLHKKRLEDTETTILELRQSLMTSHRRTREAERELDEVKKNYTEKDVENIDLRRLIGRLQQLCTDHEKSIQGLWQAIKRGVGAGTRSEDEGQALGLQHELVRLSGVEQKLRNDLELSRREVTTIRRELRHLVDQLKTEKTDVAPSMNSKDKEYQEHLHTLQTRIKELQNENHISIVKLKAALKEKQDLLTSSEVLNSVRACLEGDVKALQQELMQEKDKLRGKKMNFEWLERREDAISKDVSVVAFEGRPVSQDSYSFGKEEISDEKPDVKVKVCQTLEVTTQQLVLTNEKVDVLTDKLSERESQLLDAKAECDKKEEVIKTLQQNLYDMKKALDTQSRRILQLHGRNEELFVSYNSKQTEFLELQTNLRKEAERTRNLNLEVQQVKQQLRELQGETKAQELHCEFLREKLCSREVELDHSLVAATSSTQHHDILQREILLLQTSLHESNQRVLNLEDQLSRKEEKAEFLQAEYDRIQQELLRLRKDLFKVSRQRDDVQREAEDLGREALRMSAEVEVLRRKVNQLEEDIMLKDGQLAILQGSLEECE</sequence>
<gene>
    <name evidence="1" type="ORF">O6H91_23G067100</name>
</gene>
<protein>
    <submittedName>
        <fullName evidence="1">Uncharacterized protein</fullName>
    </submittedName>
</protein>
<evidence type="ECO:0000313" key="1">
    <source>
        <dbReference type="EMBL" id="KAJ7514967.1"/>
    </source>
</evidence>
<keyword evidence="2" id="KW-1185">Reference proteome</keyword>
<accession>A0ACC2ACW7</accession>
<dbReference type="EMBL" id="CM055114">
    <property type="protein sequence ID" value="KAJ7514967.1"/>
    <property type="molecule type" value="Genomic_DNA"/>
</dbReference>
<organism evidence="1 2">
    <name type="scientific">Diphasiastrum complanatum</name>
    <name type="common">Issler's clubmoss</name>
    <name type="synonym">Lycopodium complanatum</name>
    <dbReference type="NCBI Taxonomy" id="34168"/>
    <lineage>
        <taxon>Eukaryota</taxon>
        <taxon>Viridiplantae</taxon>
        <taxon>Streptophyta</taxon>
        <taxon>Embryophyta</taxon>
        <taxon>Tracheophyta</taxon>
        <taxon>Lycopodiopsida</taxon>
        <taxon>Lycopodiales</taxon>
        <taxon>Lycopodiaceae</taxon>
        <taxon>Lycopodioideae</taxon>
        <taxon>Diphasiastrum</taxon>
    </lineage>
</organism>
<dbReference type="Proteomes" id="UP001162992">
    <property type="component" value="Chromosome 23"/>
</dbReference>
<name>A0ACC2ACW7_DIPCM</name>
<comment type="caution">
    <text evidence="1">The sequence shown here is derived from an EMBL/GenBank/DDBJ whole genome shotgun (WGS) entry which is preliminary data.</text>
</comment>